<organism evidence="2">
    <name type="scientific">Amphimedon queenslandica</name>
    <name type="common">Sponge</name>
    <dbReference type="NCBI Taxonomy" id="400682"/>
    <lineage>
        <taxon>Eukaryota</taxon>
        <taxon>Metazoa</taxon>
        <taxon>Porifera</taxon>
        <taxon>Demospongiae</taxon>
        <taxon>Heteroscleromorpha</taxon>
        <taxon>Haplosclerida</taxon>
        <taxon>Niphatidae</taxon>
        <taxon>Amphimedon</taxon>
    </lineage>
</organism>
<accession>A0A1X7SEV8</accession>
<sequence length="261" mass="28424">MLTQEAVSRVVSASPSIPNQREALLTAVKEAVQTDPNSLHTFANVLCTISTNVSLGQTILDDISKYFPTPEVGVVTETIKDHGVVPQATTSTADEPNTTQSVTSSPSDGAVASNSSSQPLSPKVEVQVPVSEGLMGDFTSMRMSYGSMFYHAGKIIKRKSPPLEEIKEFLSCCSTFLGRKAEQCSNLSSVLHLIQNECSLTNIAPLCSVVEEMEITEAEEHIEKYRTELKEFCKSLSISLCLEERVFFNSSSSMSDSYSFI</sequence>
<name>A0A1X7SEV8_AMPQE</name>
<reference evidence="2" key="1">
    <citation type="submission" date="2017-05" db="UniProtKB">
        <authorList>
            <consortium name="EnsemblMetazoa"/>
        </authorList>
    </citation>
    <scope>IDENTIFICATION</scope>
</reference>
<protein>
    <submittedName>
        <fullName evidence="2">Uncharacterized protein</fullName>
    </submittedName>
</protein>
<dbReference type="AlphaFoldDB" id="A0A1X7SEV8"/>
<dbReference type="EnsemblMetazoa" id="Aqu2.1.00611_001">
    <property type="protein sequence ID" value="Aqu2.1.00611_001"/>
    <property type="gene ID" value="Aqu2.1.00611"/>
</dbReference>
<evidence type="ECO:0000256" key="1">
    <source>
        <dbReference type="SAM" id="MobiDB-lite"/>
    </source>
</evidence>
<proteinExistence type="predicted"/>
<dbReference type="InParanoid" id="A0A1X7SEV8"/>
<feature type="region of interest" description="Disordered" evidence="1">
    <location>
        <begin position="85"/>
        <end position="125"/>
    </location>
</feature>
<feature type="compositionally biased region" description="Polar residues" evidence="1">
    <location>
        <begin position="87"/>
        <end position="120"/>
    </location>
</feature>
<evidence type="ECO:0000313" key="2">
    <source>
        <dbReference type="EnsemblMetazoa" id="Aqu2.1.00611_001"/>
    </source>
</evidence>